<organism evidence="3 4">
    <name type="scientific">Pseudorhodoferax aquiterrae</name>
    <dbReference type="NCBI Taxonomy" id="747304"/>
    <lineage>
        <taxon>Bacteria</taxon>
        <taxon>Pseudomonadati</taxon>
        <taxon>Pseudomonadota</taxon>
        <taxon>Betaproteobacteria</taxon>
        <taxon>Burkholderiales</taxon>
        <taxon>Comamonadaceae</taxon>
    </lineage>
</organism>
<dbReference type="EMBL" id="BMYK01000002">
    <property type="protein sequence ID" value="GHC73588.1"/>
    <property type="molecule type" value="Genomic_DNA"/>
</dbReference>
<keyword evidence="1" id="KW-0732">Signal</keyword>
<name>A0ABQ3FXE6_9BURK</name>
<evidence type="ECO:0000313" key="4">
    <source>
        <dbReference type="Proteomes" id="UP000626210"/>
    </source>
</evidence>
<feature type="domain" description="Glycoamylase-like" evidence="2">
    <location>
        <begin position="238"/>
        <end position="484"/>
    </location>
</feature>
<reference evidence="4" key="1">
    <citation type="journal article" date="2019" name="Int. J. Syst. Evol. Microbiol.">
        <title>The Global Catalogue of Microorganisms (GCM) 10K type strain sequencing project: providing services to taxonomists for standard genome sequencing and annotation.</title>
        <authorList>
            <consortium name="The Broad Institute Genomics Platform"/>
            <consortium name="The Broad Institute Genome Sequencing Center for Infectious Disease"/>
            <person name="Wu L."/>
            <person name="Ma J."/>
        </authorList>
    </citation>
    <scope>NUCLEOTIDE SEQUENCE [LARGE SCALE GENOMIC DNA]</scope>
    <source>
        <strain evidence="4">KCTC 23314</strain>
    </source>
</reference>
<accession>A0ABQ3FXE6</accession>
<dbReference type="InterPro" id="IPR019282">
    <property type="entry name" value="Glycoamylase-like_cons_dom"/>
</dbReference>
<dbReference type="Pfam" id="PF10091">
    <property type="entry name" value="Glycoamylase"/>
    <property type="match status" value="1"/>
</dbReference>
<evidence type="ECO:0000313" key="3">
    <source>
        <dbReference type="EMBL" id="GHC73588.1"/>
    </source>
</evidence>
<dbReference type="InterPro" id="IPR016883">
    <property type="entry name" value="UCP028431"/>
</dbReference>
<dbReference type="InterPro" id="IPR006311">
    <property type="entry name" value="TAT_signal"/>
</dbReference>
<feature type="chain" id="PRO_5047086050" description="Glycoamylase-like domain-containing protein" evidence="1">
    <location>
        <begin position="31"/>
        <end position="509"/>
    </location>
</feature>
<evidence type="ECO:0000259" key="2">
    <source>
        <dbReference type="Pfam" id="PF10091"/>
    </source>
</evidence>
<keyword evidence="4" id="KW-1185">Reference proteome</keyword>
<protein>
    <recommendedName>
        <fullName evidence="2">Glycoamylase-like domain-containing protein</fullName>
    </recommendedName>
</protein>
<dbReference type="PROSITE" id="PS51318">
    <property type="entry name" value="TAT"/>
    <property type="match status" value="1"/>
</dbReference>
<dbReference type="Proteomes" id="UP000626210">
    <property type="component" value="Unassembled WGS sequence"/>
</dbReference>
<evidence type="ECO:0000256" key="1">
    <source>
        <dbReference type="SAM" id="SignalP"/>
    </source>
</evidence>
<dbReference type="RefSeq" id="WP_189685870.1">
    <property type="nucleotide sequence ID" value="NZ_BMYK01000002.1"/>
</dbReference>
<feature type="signal peptide" evidence="1">
    <location>
        <begin position="1"/>
        <end position="30"/>
    </location>
</feature>
<dbReference type="PIRSF" id="PIRSF028431">
    <property type="entry name" value="UCP028431"/>
    <property type="match status" value="1"/>
</dbReference>
<comment type="caution">
    <text evidence="3">The sequence shown here is derived from an EMBL/GenBank/DDBJ whole genome shotgun (WGS) entry which is preliminary data.</text>
</comment>
<proteinExistence type="predicted"/>
<gene>
    <name evidence="3" type="ORF">GCM10007320_10360</name>
</gene>
<dbReference type="Gene3D" id="1.50.10.140">
    <property type="match status" value="1"/>
</dbReference>
<sequence length="509" mass="55609">MTFRLHSPAAASRRQFCLAALAAAGGPVLAHTPAGAAAAAPDFAFDRLQRQTFNYFWETAHPVTGLVPDRFPSPSFCSIAAVGFGLTAYGIGAERGYVRRAQAAARTRRTLRFLLNAPQGEAERGMAGYRGFFYRFLDLSSGRRYGQIELSSVDTALLMAGVLFAGQYFDGDDPVEQDIRRTSAALYERVDWSWMQPRAPAIAHGWLPDVRKAPADLRVSGRDHSATAQARHAGFLSLDWVGYNEAMLVYILALGSPTHPARGDAYAAWTRGYADHWGAVEGQTHLSFGPLFGHQYSQVWLDLRGVGDAFMRRKGLDYFENSRRAAYAHQAYAERNPLGWKGYGSSMWGLAACNGPADVVRSVKGAPRRFRTYAARGVGLDGIVDDGTITPTAVAASLPFAPEIVLPTLASMVRQHGPYIMGSYGFFDAFNQSVPADVTLRHGSIKPGFGWVDTDYLGIDQGPIVAMFENHRSGLVWERMRSHPAVRLGLERAGFEGGWLSEGDADEVS</sequence>